<dbReference type="STRING" id="1346.BMF34_04730"/>
<evidence type="ECO:0000256" key="4">
    <source>
        <dbReference type="ARBA" id="ARBA00004496"/>
    </source>
</evidence>
<evidence type="ECO:0000313" key="21">
    <source>
        <dbReference type="Proteomes" id="UP000269148"/>
    </source>
</evidence>
<evidence type="ECO:0000256" key="2">
    <source>
        <dbReference type="ARBA" id="ARBA00001946"/>
    </source>
</evidence>
<organism evidence="19 21">
    <name type="scientific">Streptococcus iniae</name>
    <name type="common">Streptococcus shiloi</name>
    <dbReference type="NCBI Taxonomy" id="1346"/>
    <lineage>
        <taxon>Bacteria</taxon>
        <taxon>Bacillati</taxon>
        <taxon>Bacillota</taxon>
        <taxon>Bacilli</taxon>
        <taxon>Lactobacillales</taxon>
        <taxon>Streptococcaceae</taxon>
        <taxon>Streptococcus</taxon>
    </lineage>
</organism>
<dbReference type="InterPro" id="IPR001352">
    <property type="entry name" value="RNase_HII/HIII"/>
</dbReference>
<protein>
    <recommendedName>
        <fullName evidence="7 14">Ribonuclease HII</fullName>
        <shortName evidence="14">RNase HII</shortName>
        <ecNumber evidence="6 14">3.1.26.4</ecNumber>
    </recommendedName>
</protein>
<dbReference type="KEGG" id="sio:DW64_04635"/>
<dbReference type="Gene3D" id="3.30.420.10">
    <property type="entry name" value="Ribonuclease H-like superfamily/Ribonuclease H"/>
    <property type="match status" value="1"/>
</dbReference>
<evidence type="ECO:0000256" key="1">
    <source>
        <dbReference type="ARBA" id="ARBA00000077"/>
    </source>
</evidence>
<evidence type="ECO:0000256" key="8">
    <source>
        <dbReference type="ARBA" id="ARBA00022490"/>
    </source>
</evidence>
<keyword evidence="10 14" id="KW-0479">Metal-binding</keyword>
<evidence type="ECO:0000313" key="19">
    <source>
        <dbReference type="EMBL" id="RLU57130.1"/>
    </source>
</evidence>
<dbReference type="NCBIfam" id="NF000595">
    <property type="entry name" value="PRK00015.1-3"/>
    <property type="match status" value="1"/>
</dbReference>
<dbReference type="InterPro" id="IPR022898">
    <property type="entry name" value="RNase_HII"/>
</dbReference>
<evidence type="ECO:0000313" key="20">
    <source>
        <dbReference type="Proteomes" id="UP000025245"/>
    </source>
</evidence>
<name>A0A3L8GIW8_STRIN</name>
<dbReference type="GO" id="GO:0005737">
    <property type="term" value="C:cytoplasm"/>
    <property type="evidence" value="ECO:0007669"/>
    <property type="project" value="UniProtKB-SubCell"/>
</dbReference>
<dbReference type="GO" id="GO:0043137">
    <property type="term" value="P:DNA replication, removal of RNA primer"/>
    <property type="evidence" value="ECO:0007669"/>
    <property type="project" value="TreeGrafter"/>
</dbReference>
<dbReference type="EMBL" id="QLQD01000046">
    <property type="protein sequence ID" value="RLU57130.1"/>
    <property type="molecule type" value="Genomic_DNA"/>
</dbReference>
<dbReference type="GO" id="GO:0030145">
    <property type="term" value="F:manganese ion binding"/>
    <property type="evidence" value="ECO:0007669"/>
    <property type="project" value="UniProtKB-UniRule"/>
</dbReference>
<comment type="cofactor">
    <cofactor evidence="14 15">
        <name>Mn(2+)</name>
        <dbReference type="ChEBI" id="CHEBI:29035"/>
    </cofactor>
    <cofactor evidence="14 15">
        <name>Mg(2+)</name>
        <dbReference type="ChEBI" id="CHEBI:18420"/>
    </cofactor>
    <text evidence="14 15">Manganese or magnesium. Binds 1 divalent metal ion per monomer in the absence of substrate. May bind a second metal ion after substrate binding.</text>
</comment>
<dbReference type="EMBL" id="CP007586">
    <property type="protein sequence ID" value="AHY15754.1"/>
    <property type="molecule type" value="Genomic_DNA"/>
</dbReference>
<dbReference type="GO" id="GO:0032299">
    <property type="term" value="C:ribonuclease H2 complex"/>
    <property type="evidence" value="ECO:0007669"/>
    <property type="project" value="TreeGrafter"/>
</dbReference>
<dbReference type="InterPro" id="IPR024567">
    <property type="entry name" value="RNase_HII/HIII_dom"/>
</dbReference>
<evidence type="ECO:0000256" key="9">
    <source>
        <dbReference type="ARBA" id="ARBA00022722"/>
    </source>
</evidence>
<feature type="binding site" evidence="14 15">
    <location>
        <position position="78"/>
    </location>
    <ligand>
        <name>a divalent metal cation</name>
        <dbReference type="ChEBI" id="CHEBI:60240"/>
    </ligand>
</feature>
<keyword evidence="12 14" id="KW-0378">Hydrolase</keyword>
<dbReference type="HAMAP" id="MF_00052_B">
    <property type="entry name" value="RNase_HII_B"/>
    <property type="match status" value="1"/>
</dbReference>
<comment type="cofactor">
    <cofactor evidence="2">
        <name>Mg(2+)</name>
        <dbReference type="ChEBI" id="CHEBI:18420"/>
    </cofactor>
</comment>
<keyword evidence="9 14" id="KW-0540">Nuclease</keyword>
<dbReference type="OrthoDB" id="9803420at2"/>
<dbReference type="GO" id="GO:0003723">
    <property type="term" value="F:RNA binding"/>
    <property type="evidence" value="ECO:0007669"/>
    <property type="project" value="UniProtKB-UniRule"/>
</dbReference>
<dbReference type="FunFam" id="3.30.420.10:FF:000006">
    <property type="entry name" value="Ribonuclease HII"/>
    <property type="match status" value="1"/>
</dbReference>
<feature type="binding site" evidence="14 15">
    <location>
        <position position="172"/>
    </location>
    <ligand>
        <name>a divalent metal cation</name>
        <dbReference type="ChEBI" id="CHEBI:60240"/>
    </ligand>
</feature>
<comment type="similarity">
    <text evidence="5 14 16">Belongs to the RNase HII family.</text>
</comment>
<keyword evidence="11 14" id="KW-0255">Endonuclease</keyword>
<accession>A0A3L8GIW8</accession>
<dbReference type="InterPro" id="IPR012337">
    <property type="entry name" value="RNaseH-like_sf"/>
</dbReference>
<dbReference type="InterPro" id="IPR036397">
    <property type="entry name" value="RNaseH_sf"/>
</dbReference>
<comment type="subcellular location">
    <subcellularLocation>
        <location evidence="4 14">Cytoplasm</location>
    </subcellularLocation>
</comment>
<proteinExistence type="inferred from homology"/>
<dbReference type="Proteomes" id="UP000025245">
    <property type="component" value="Chromosome"/>
</dbReference>
<evidence type="ECO:0000313" key="18">
    <source>
        <dbReference type="EMBL" id="AHY15754.1"/>
    </source>
</evidence>
<evidence type="ECO:0000256" key="7">
    <source>
        <dbReference type="ARBA" id="ARBA00019179"/>
    </source>
</evidence>
<dbReference type="RefSeq" id="WP_003099568.1">
    <property type="nucleotide sequence ID" value="NZ_CP010783.1"/>
</dbReference>
<dbReference type="Pfam" id="PF01351">
    <property type="entry name" value="RNase_HII"/>
    <property type="match status" value="1"/>
</dbReference>
<evidence type="ECO:0000256" key="15">
    <source>
        <dbReference type="PROSITE-ProRule" id="PRU01319"/>
    </source>
</evidence>
<keyword evidence="20" id="KW-1185">Reference proteome</keyword>
<dbReference type="GO" id="GO:0006298">
    <property type="term" value="P:mismatch repair"/>
    <property type="evidence" value="ECO:0007669"/>
    <property type="project" value="TreeGrafter"/>
</dbReference>
<dbReference type="GO" id="GO:0004523">
    <property type="term" value="F:RNA-DNA hybrid ribonuclease activity"/>
    <property type="evidence" value="ECO:0007669"/>
    <property type="project" value="UniProtKB-UniRule"/>
</dbReference>
<dbReference type="NCBIfam" id="NF000594">
    <property type="entry name" value="PRK00015.1-1"/>
    <property type="match status" value="1"/>
</dbReference>
<comment type="function">
    <text evidence="3 14 16">Endonuclease that specifically degrades the RNA of RNA-DNA hybrids.</text>
</comment>
<evidence type="ECO:0000256" key="3">
    <source>
        <dbReference type="ARBA" id="ARBA00004065"/>
    </source>
</evidence>
<feature type="binding site" evidence="14 15">
    <location>
        <position position="77"/>
    </location>
    <ligand>
        <name>a divalent metal cation</name>
        <dbReference type="ChEBI" id="CHEBI:60240"/>
    </ligand>
</feature>
<dbReference type="AlphaFoldDB" id="A0A3L8GIW8"/>
<dbReference type="PANTHER" id="PTHR10954:SF18">
    <property type="entry name" value="RIBONUCLEASE HII"/>
    <property type="match status" value="1"/>
</dbReference>
<gene>
    <name evidence="14" type="primary">rnhB</name>
    <name evidence="19" type="ORF">DIY07_05030</name>
    <name evidence="18" type="ORF">DQ08_04640</name>
</gene>
<evidence type="ECO:0000256" key="6">
    <source>
        <dbReference type="ARBA" id="ARBA00012180"/>
    </source>
</evidence>
<evidence type="ECO:0000256" key="16">
    <source>
        <dbReference type="RuleBase" id="RU003515"/>
    </source>
</evidence>
<sequence length="261" mass="28608">MSKTIKEIKDELECILELSDPRLGQYEADSRSGVQKALLQRKKAIQAILDEDARLEEMLRYEKILYNNGINYIAGIDEVGRGPLAGPVVAAAVILPKNCKIVGLNDSKKIPKSKHQAIYNDILDQALALGIGIMDNHIIDSVNIYEATKLAMNEAVNQLHSDGLIAEHLLIDAMTLDLPISQTSIIKGDANSLSIAAASIVAKVTRDHIMSDYALQYPGYDFENNAGYGTKNHLRGLESQGVTPIHRKSFEPVKSMLASEV</sequence>
<dbReference type="Proteomes" id="UP000269148">
    <property type="component" value="Unassembled WGS sequence"/>
</dbReference>
<evidence type="ECO:0000259" key="17">
    <source>
        <dbReference type="PROSITE" id="PS51975"/>
    </source>
</evidence>
<evidence type="ECO:0000256" key="10">
    <source>
        <dbReference type="ARBA" id="ARBA00022723"/>
    </source>
</evidence>
<dbReference type="GeneID" id="35765658"/>
<keyword evidence="8 14" id="KW-0963">Cytoplasm</keyword>
<evidence type="ECO:0000256" key="12">
    <source>
        <dbReference type="ARBA" id="ARBA00022801"/>
    </source>
</evidence>
<reference evidence="19 21" key="2">
    <citation type="submission" date="2018-06" db="EMBL/GenBank/DDBJ databases">
        <title>Mutators as drivers of adaptation in pathogenic bacteria and a risk factor for host jumps and vaccine escape.</title>
        <authorList>
            <person name="Barnes A.C."/>
            <person name="Silayeva O."/>
        </authorList>
    </citation>
    <scope>NUCLEOTIDE SEQUENCE [LARGE SCALE GENOMIC DNA]</scope>
    <source>
        <strain evidence="19 21">QMA0445</strain>
    </source>
</reference>
<comment type="catalytic activity">
    <reaction evidence="1 14 15 16">
        <text>Endonucleolytic cleavage to 5'-phosphomonoester.</text>
        <dbReference type="EC" id="3.1.26.4"/>
    </reaction>
</comment>
<dbReference type="SUPFAM" id="SSF53098">
    <property type="entry name" value="Ribonuclease H-like"/>
    <property type="match status" value="1"/>
</dbReference>
<dbReference type="PROSITE" id="PS51975">
    <property type="entry name" value="RNASE_H_2"/>
    <property type="match status" value="1"/>
</dbReference>
<dbReference type="EC" id="3.1.26.4" evidence="6 14"/>
<dbReference type="PANTHER" id="PTHR10954">
    <property type="entry name" value="RIBONUCLEASE H2 SUBUNIT A"/>
    <property type="match status" value="1"/>
</dbReference>
<evidence type="ECO:0000256" key="5">
    <source>
        <dbReference type="ARBA" id="ARBA00007383"/>
    </source>
</evidence>
<dbReference type="KEGG" id="siq:DQ08_04640"/>
<feature type="domain" description="RNase H type-2" evidence="17">
    <location>
        <begin position="71"/>
        <end position="261"/>
    </location>
</feature>
<dbReference type="SMR" id="A0A3L8GIW8"/>
<dbReference type="KEGG" id="siz:SI82_04840"/>
<keyword evidence="13 14" id="KW-0464">Manganese</keyword>
<evidence type="ECO:0000256" key="11">
    <source>
        <dbReference type="ARBA" id="ARBA00022759"/>
    </source>
</evidence>
<reference evidence="18 20" key="1">
    <citation type="journal article" date="2014" name="Genome Announc.">
        <title>Complete Genome Sequence of a Virulent Strain, Streptococcus iniae ISET0901, Isolated from Diseased Tilapia.</title>
        <authorList>
            <person name="Pridgeon J.W."/>
            <person name="Zhang D."/>
            <person name="Zhang L."/>
        </authorList>
    </citation>
    <scope>NUCLEOTIDE SEQUENCE [LARGE SCALE GENOMIC DNA]</scope>
    <source>
        <strain evidence="18 20">ISET0901</strain>
    </source>
</reference>
<dbReference type="CDD" id="cd07182">
    <property type="entry name" value="RNase_HII_bacteria_HII_like"/>
    <property type="match status" value="1"/>
</dbReference>
<evidence type="ECO:0000256" key="14">
    <source>
        <dbReference type="HAMAP-Rule" id="MF_00052"/>
    </source>
</evidence>
<evidence type="ECO:0000256" key="13">
    <source>
        <dbReference type="ARBA" id="ARBA00023211"/>
    </source>
</evidence>